<protein>
    <recommendedName>
        <fullName evidence="4">Anti-sigma factor</fullName>
    </recommendedName>
</protein>
<organism evidence="2 3">
    <name type="scientific">Limimaricola cinnabarinus</name>
    <dbReference type="NCBI Taxonomy" id="1125964"/>
    <lineage>
        <taxon>Bacteria</taxon>
        <taxon>Pseudomonadati</taxon>
        <taxon>Pseudomonadota</taxon>
        <taxon>Alphaproteobacteria</taxon>
        <taxon>Rhodobacterales</taxon>
        <taxon>Paracoccaceae</taxon>
        <taxon>Limimaricola</taxon>
    </lineage>
</organism>
<keyword evidence="1" id="KW-0812">Transmembrane</keyword>
<accession>A0A2G1MHU1</accession>
<dbReference type="OrthoDB" id="8031034at2"/>
<evidence type="ECO:0000313" key="2">
    <source>
        <dbReference type="EMBL" id="PHP28210.1"/>
    </source>
</evidence>
<dbReference type="AlphaFoldDB" id="A0A2G1MHU1"/>
<proteinExistence type="predicted"/>
<sequence length="244" mass="25876">MNDRDWMLLGAYLDDELGSKEQAELARRLEREPSLARVLDEMRGLKHDLGALRPTGDAANLRDVPIGRWRRRGAQVGGLTGWLAGGLGISLAAGLAAVALLGVDPFDRSPSASEIHASFLARETASLTEAPRAAALSPQAGLPDLELAGLALMAEREIGGIKAGHYVGRNGCRLTLLVADAPIHEDDPALMQVAWRDGATHHLMVARAMDPRRFASIAAYLRAGAGSRNAPVLAGRLKTARACG</sequence>
<evidence type="ECO:0000313" key="3">
    <source>
        <dbReference type="Proteomes" id="UP000221860"/>
    </source>
</evidence>
<dbReference type="Proteomes" id="UP000221860">
    <property type="component" value="Unassembled WGS sequence"/>
</dbReference>
<name>A0A2G1MHU1_9RHOB</name>
<reference evidence="2 3" key="1">
    <citation type="submission" date="2017-08" db="EMBL/GenBank/DDBJ databases">
        <title>Draft Genome Sequence of Loktanella cinnabarina Strain XM1, Isolated from Coastal Surface Water.</title>
        <authorList>
            <person name="Ma R."/>
            <person name="Wang J."/>
            <person name="Wang Q."/>
            <person name="Ma Z."/>
            <person name="Li J."/>
            <person name="Chen L."/>
        </authorList>
    </citation>
    <scope>NUCLEOTIDE SEQUENCE [LARGE SCALE GENOMIC DNA]</scope>
    <source>
        <strain evidence="2 3">XM1</strain>
    </source>
</reference>
<dbReference type="EMBL" id="NQWH01000008">
    <property type="protein sequence ID" value="PHP28210.1"/>
    <property type="molecule type" value="Genomic_DNA"/>
</dbReference>
<keyword evidence="1" id="KW-0472">Membrane</keyword>
<keyword evidence="1" id="KW-1133">Transmembrane helix</keyword>
<evidence type="ECO:0000256" key="1">
    <source>
        <dbReference type="SAM" id="Phobius"/>
    </source>
</evidence>
<evidence type="ECO:0008006" key="4">
    <source>
        <dbReference type="Google" id="ProtNLM"/>
    </source>
</evidence>
<comment type="caution">
    <text evidence="2">The sequence shown here is derived from an EMBL/GenBank/DDBJ whole genome shotgun (WGS) entry which is preliminary data.</text>
</comment>
<gene>
    <name evidence="2" type="ORF">CJ301_07490</name>
</gene>
<keyword evidence="3" id="KW-1185">Reference proteome</keyword>
<feature type="transmembrane region" description="Helical" evidence="1">
    <location>
        <begin position="79"/>
        <end position="103"/>
    </location>
</feature>